<dbReference type="RefSeq" id="WP_345480291.1">
    <property type="nucleotide sequence ID" value="NZ_BAABLP010000002.1"/>
</dbReference>
<feature type="transmembrane region" description="Helical" evidence="2">
    <location>
        <begin position="127"/>
        <end position="148"/>
    </location>
</feature>
<protein>
    <recommendedName>
        <fullName evidence="5">Peptidase</fullName>
    </recommendedName>
</protein>
<feature type="transmembrane region" description="Helical" evidence="2">
    <location>
        <begin position="48"/>
        <end position="68"/>
    </location>
</feature>
<evidence type="ECO:0000256" key="2">
    <source>
        <dbReference type="SAM" id="Phobius"/>
    </source>
</evidence>
<feature type="transmembrane region" description="Helical" evidence="2">
    <location>
        <begin position="75"/>
        <end position="93"/>
    </location>
</feature>
<gene>
    <name evidence="3" type="ORF">GCM10025783_13550</name>
</gene>
<dbReference type="Pfam" id="PF09534">
    <property type="entry name" value="Trp_oprn_chp"/>
    <property type="match status" value="1"/>
</dbReference>
<feature type="region of interest" description="Disordered" evidence="1">
    <location>
        <begin position="171"/>
        <end position="194"/>
    </location>
</feature>
<dbReference type="InterPro" id="IPR019051">
    <property type="entry name" value="Trp_biosyn_TM_oprn/chp"/>
</dbReference>
<dbReference type="EMBL" id="BAABLP010000002">
    <property type="protein sequence ID" value="GAA4743289.1"/>
    <property type="molecule type" value="Genomic_DNA"/>
</dbReference>
<organism evidence="3 4">
    <name type="scientific">Amnibacterium soli</name>
    <dbReference type="NCBI Taxonomy" id="1282736"/>
    <lineage>
        <taxon>Bacteria</taxon>
        <taxon>Bacillati</taxon>
        <taxon>Actinomycetota</taxon>
        <taxon>Actinomycetes</taxon>
        <taxon>Micrococcales</taxon>
        <taxon>Microbacteriaceae</taxon>
        <taxon>Amnibacterium</taxon>
    </lineage>
</organism>
<evidence type="ECO:0000313" key="4">
    <source>
        <dbReference type="Proteomes" id="UP001500121"/>
    </source>
</evidence>
<evidence type="ECO:0000313" key="3">
    <source>
        <dbReference type="EMBL" id="GAA4743289.1"/>
    </source>
</evidence>
<keyword evidence="2" id="KW-1133">Transmembrane helix</keyword>
<reference evidence="4" key="1">
    <citation type="journal article" date="2019" name="Int. J. Syst. Evol. Microbiol.">
        <title>The Global Catalogue of Microorganisms (GCM) 10K type strain sequencing project: providing services to taxonomists for standard genome sequencing and annotation.</title>
        <authorList>
            <consortium name="The Broad Institute Genomics Platform"/>
            <consortium name="The Broad Institute Genome Sequencing Center for Infectious Disease"/>
            <person name="Wu L."/>
            <person name="Ma J."/>
        </authorList>
    </citation>
    <scope>NUCLEOTIDE SEQUENCE [LARGE SCALE GENOMIC DNA]</scope>
    <source>
        <strain evidence="4">JCM 19015</strain>
    </source>
</reference>
<accession>A0ABP8Z0X4</accession>
<sequence>MTPARERSLVVLGVLLAGAAAVLASTQPFASAVITGTRAPVVVAGQAAAPSLAPLGIVALALGIALTIAGRVARVVLGVLLVLLGAGIVAAAFPNVVDDSVGTRGAITAVTGVTDVAGLVVSRSGTAWPVVAVAAGVLAVLLGLAVLVRSRRWTTGGRRFRAETPAVQRTDPISEWDALSRGSDPTDAPEGRDR</sequence>
<keyword evidence="4" id="KW-1185">Reference proteome</keyword>
<keyword evidence="2" id="KW-0812">Transmembrane</keyword>
<keyword evidence="2" id="KW-0472">Membrane</keyword>
<evidence type="ECO:0000256" key="1">
    <source>
        <dbReference type="SAM" id="MobiDB-lite"/>
    </source>
</evidence>
<evidence type="ECO:0008006" key="5">
    <source>
        <dbReference type="Google" id="ProtNLM"/>
    </source>
</evidence>
<comment type="caution">
    <text evidence="3">The sequence shown here is derived from an EMBL/GenBank/DDBJ whole genome shotgun (WGS) entry which is preliminary data.</text>
</comment>
<dbReference type="Proteomes" id="UP001500121">
    <property type="component" value="Unassembled WGS sequence"/>
</dbReference>
<proteinExistence type="predicted"/>
<name>A0ABP8Z0X4_9MICO</name>